<dbReference type="EMBL" id="JBJQND010000016">
    <property type="protein sequence ID" value="KAL3846449.1"/>
    <property type="molecule type" value="Genomic_DNA"/>
</dbReference>
<evidence type="ECO:0000256" key="1">
    <source>
        <dbReference type="SAM" id="MobiDB-lite"/>
    </source>
</evidence>
<proteinExistence type="predicted"/>
<sequence length="88" mass="10039">MQDMSDRQEEKKKMDQNKQCKAKPEQKAVKKGDGIHDNVKGVVAASTKRPQMNDPTALRTESDDEDMDPIEGWKPPSKEEEEKARRGK</sequence>
<dbReference type="AlphaFoldDB" id="A0ABD3UAC3"/>
<gene>
    <name evidence="2" type="ORF">ACJMK2_017438</name>
</gene>
<feature type="compositionally biased region" description="Basic and acidic residues" evidence="1">
    <location>
        <begin position="76"/>
        <end position="88"/>
    </location>
</feature>
<dbReference type="Proteomes" id="UP001634394">
    <property type="component" value="Unassembled WGS sequence"/>
</dbReference>
<keyword evidence="3" id="KW-1185">Reference proteome</keyword>
<reference evidence="2 3" key="1">
    <citation type="submission" date="2024-11" db="EMBL/GenBank/DDBJ databases">
        <title>Chromosome-level genome assembly of the freshwater bivalve Anodonta woodiana.</title>
        <authorList>
            <person name="Chen X."/>
        </authorList>
    </citation>
    <scope>NUCLEOTIDE SEQUENCE [LARGE SCALE GENOMIC DNA]</scope>
    <source>
        <strain evidence="2">MN2024</strain>
        <tissue evidence="2">Gills</tissue>
    </source>
</reference>
<name>A0ABD3UAC3_SINWO</name>
<feature type="region of interest" description="Disordered" evidence="1">
    <location>
        <begin position="1"/>
        <end position="88"/>
    </location>
</feature>
<evidence type="ECO:0000313" key="3">
    <source>
        <dbReference type="Proteomes" id="UP001634394"/>
    </source>
</evidence>
<evidence type="ECO:0000313" key="2">
    <source>
        <dbReference type="EMBL" id="KAL3846449.1"/>
    </source>
</evidence>
<feature type="compositionally biased region" description="Basic and acidic residues" evidence="1">
    <location>
        <begin position="1"/>
        <end position="39"/>
    </location>
</feature>
<organism evidence="2 3">
    <name type="scientific">Sinanodonta woodiana</name>
    <name type="common">Chinese pond mussel</name>
    <name type="synonym">Anodonta woodiana</name>
    <dbReference type="NCBI Taxonomy" id="1069815"/>
    <lineage>
        <taxon>Eukaryota</taxon>
        <taxon>Metazoa</taxon>
        <taxon>Spiralia</taxon>
        <taxon>Lophotrochozoa</taxon>
        <taxon>Mollusca</taxon>
        <taxon>Bivalvia</taxon>
        <taxon>Autobranchia</taxon>
        <taxon>Heteroconchia</taxon>
        <taxon>Palaeoheterodonta</taxon>
        <taxon>Unionida</taxon>
        <taxon>Unionoidea</taxon>
        <taxon>Unionidae</taxon>
        <taxon>Unioninae</taxon>
        <taxon>Sinanodonta</taxon>
    </lineage>
</organism>
<protein>
    <submittedName>
        <fullName evidence="2">Uncharacterized protein</fullName>
    </submittedName>
</protein>
<comment type="caution">
    <text evidence="2">The sequence shown here is derived from an EMBL/GenBank/DDBJ whole genome shotgun (WGS) entry which is preliminary data.</text>
</comment>
<accession>A0ABD3UAC3</accession>